<dbReference type="Proteomes" id="UP000249542">
    <property type="component" value="Unassembled WGS sequence"/>
</dbReference>
<dbReference type="RefSeq" id="WP_111540930.1">
    <property type="nucleotide sequence ID" value="NZ_QKYV01000004.1"/>
</dbReference>
<dbReference type="GO" id="GO:0016285">
    <property type="term" value="F:alanyl aminopeptidase activity"/>
    <property type="evidence" value="ECO:0007669"/>
    <property type="project" value="UniProtKB-EC"/>
</dbReference>
<dbReference type="SUPFAM" id="SSF63737">
    <property type="entry name" value="Leukotriene A4 hydrolase N-terminal domain"/>
    <property type="match status" value="1"/>
</dbReference>
<keyword evidence="9 13" id="KW-0732">Signal</keyword>
<reference evidence="17 18" key="1">
    <citation type="submission" date="2018-06" db="EMBL/GenBank/DDBJ databases">
        <title>Genomic Encyclopedia of Archaeal and Bacterial Type Strains, Phase II (KMG-II): from individual species to whole genera.</title>
        <authorList>
            <person name="Goeker M."/>
        </authorList>
    </citation>
    <scope>NUCLEOTIDE SEQUENCE [LARGE SCALE GENOMIC DNA]</scope>
    <source>
        <strain evidence="17 18">DSM 15361</strain>
    </source>
</reference>
<dbReference type="InterPro" id="IPR014782">
    <property type="entry name" value="Peptidase_M1_dom"/>
</dbReference>
<dbReference type="NCBIfam" id="TIGR04183">
    <property type="entry name" value="Por_Secre_tail"/>
    <property type="match status" value="1"/>
</dbReference>
<organism evidence="17 18">
    <name type="scientific">Mesonia algae</name>
    <dbReference type="NCBI Taxonomy" id="213248"/>
    <lineage>
        <taxon>Bacteria</taxon>
        <taxon>Pseudomonadati</taxon>
        <taxon>Bacteroidota</taxon>
        <taxon>Flavobacteriia</taxon>
        <taxon>Flavobacteriales</taxon>
        <taxon>Flavobacteriaceae</taxon>
        <taxon>Mesonia</taxon>
    </lineage>
</organism>
<keyword evidence="7" id="KW-0645">Protease</keyword>
<dbReference type="GO" id="GO:0070006">
    <property type="term" value="F:metalloaminopeptidase activity"/>
    <property type="evidence" value="ECO:0007669"/>
    <property type="project" value="TreeGrafter"/>
</dbReference>
<keyword evidence="8" id="KW-0479">Metal-binding</keyword>
<keyword evidence="11" id="KW-0862">Zinc</keyword>
<evidence type="ECO:0000256" key="1">
    <source>
        <dbReference type="ARBA" id="ARBA00000098"/>
    </source>
</evidence>
<evidence type="ECO:0000259" key="15">
    <source>
        <dbReference type="Pfam" id="PF17900"/>
    </source>
</evidence>
<dbReference type="PANTHER" id="PTHR11533:SF174">
    <property type="entry name" value="PUROMYCIN-SENSITIVE AMINOPEPTIDASE-RELATED"/>
    <property type="match status" value="1"/>
</dbReference>
<evidence type="ECO:0000256" key="10">
    <source>
        <dbReference type="ARBA" id="ARBA00022801"/>
    </source>
</evidence>
<feature type="domain" description="Peptidase M1 membrane alanine aminopeptidase" evidence="14">
    <location>
        <begin position="323"/>
        <end position="469"/>
    </location>
</feature>
<accession>A0A2W7I1E6</accession>
<dbReference type="PRINTS" id="PR00756">
    <property type="entry name" value="ALADIPTASE"/>
</dbReference>
<dbReference type="GO" id="GO:0016020">
    <property type="term" value="C:membrane"/>
    <property type="evidence" value="ECO:0007669"/>
    <property type="project" value="TreeGrafter"/>
</dbReference>
<dbReference type="InterPro" id="IPR026444">
    <property type="entry name" value="Secre_tail"/>
</dbReference>
<feature type="domain" description="Aminopeptidase N-like N-terminal" evidence="15">
    <location>
        <begin position="57"/>
        <end position="233"/>
    </location>
</feature>
<dbReference type="InterPro" id="IPR001930">
    <property type="entry name" value="Peptidase_M1"/>
</dbReference>
<comment type="caution">
    <text evidence="17">The sequence shown here is derived from an EMBL/GenBank/DDBJ whole genome shotgun (WGS) entry which is preliminary data.</text>
</comment>
<dbReference type="AlphaFoldDB" id="A0A2W7I1E6"/>
<dbReference type="CDD" id="cd09603">
    <property type="entry name" value="M1_APN_like"/>
    <property type="match status" value="1"/>
</dbReference>
<evidence type="ECO:0000259" key="16">
    <source>
        <dbReference type="Pfam" id="PF18962"/>
    </source>
</evidence>
<evidence type="ECO:0000256" key="5">
    <source>
        <dbReference type="ARBA" id="ARBA00015611"/>
    </source>
</evidence>
<comment type="cofactor">
    <cofactor evidence="2">
        <name>Zn(2+)</name>
        <dbReference type="ChEBI" id="CHEBI:29105"/>
    </cofactor>
</comment>
<dbReference type="GO" id="GO:0005737">
    <property type="term" value="C:cytoplasm"/>
    <property type="evidence" value="ECO:0007669"/>
    <property type="project" value="TreeGrafter"/>
</dbReference>
<evidence type="ECO:0000256" key="3">
    <source>
        <dbReference type="ARBA" id="ARBA00010136"/>
    </source>
</evidence>
<dbReference type="Pfam" id="PF01433">
    <property type="entry name" value="Peptidase_M1"/>
    <property type="match status" value="1"/>
</dbReference>
<evidence type="ECO:0000256" key="9">
    <source>
        <dbReference type="ARBA" id="ARBA00022729"/>
    </source>
</evidence>
<evidence type="ECO:0000256" key="12">
    <source>
        <dbReference type="ARBA" id="ARBA00023049"/>
    </source>
</evidence>
<evidence type="ECO:0000256" key="7">
    <source>
        <dbReference type="ARBA" id="ARBA00022670"/>
    </source>
</evidence>
<dbReference type="GO" id="GO:0042277">
    <property type="term" value="F:peptide binding"/>
    <property type="evidence" value="ECO:0007669"/>
    <property type="project" value="TreeGrafter"/>
</dbReference>
<dbReference type="InterPro" id="IPR027268">
    <property type="entry name" value="Peptidase_M4/M1_CTD_sf"/>
</dbReference>
<evidence type="ECO:0000256" key="11">
    <source>
        <dbReference type="ARBA" id="ARBA00022833"/>
    </source>
</evidence>
<evidence type="ECO:0000256" key="8">
    <source>
        <dbReference type="ARBA" id="ARBA00022723"/>
    </source>
</evidence>
<keyword evidence="18" id="KW-1185">Reference proteome</keyword>
<feature type="domain" description="Secretion system C-terminal sorting" evidence="16">
    <location>
        <begin position="575"/>
        <end position="643"/>
    </location>
</feature>
<dbReference type="InterPro" id="IPR042097">
    <property type="entry name" value="Aminopeptidase_N-like_N_sf"/>
</dbReference>
<dbReference type="Pfam" id="PF17900">
    <property type="entry name" value="Peptidase_M1_N"/>
    <property type="match status" value="1"/>
</dbReference>
<dbReference type="GO" id="GO:0005615">
    <property type="term" value="C:extracellular space"/>
    <property type="evidence" value="ECO:0007669"/>
    <property type="project" value="TreeGrafter"/>
</dbReference>
<evidence type="ECO:0000313" key="17">
    <source>
        <dbReference type="EMBL" id="PZW40554.1"/>
    </source>
</evidence>
<dbReference type="EMBL" id="QKYV01000004">
    <property type="protein sequence ID" value="PZW40554.1"/>
    <property type="molecule type" value="Genomic_DNA"/>
</dbReference>
<evidence type="ECO:0000313" key="18">
    <source>
        <dbReference type="Proteomes" id="UP000249542"/>
    </source>
</evidence>
<proteinExistence type="inferred from homology"/>
<keyword evidence="10" id="KW-0378">Hydrolase</keyword>
<evidence type="ECO:0000256" key="6">
    <source>
        <dbReference type="ARBA" id="ARBA00022438"/>
    </source>
</evidence>
<keyword evidence="12" id="KW-0482">Metalloprotease</keyword>
<feature type="signal peptide" evidence="13">
    <location>
        <begin position="1"/>
        <end position="18"/>
    </location>
</feature>
<protein>
    <recommendedName>
        <fullName evidence="5">Aminopeptidase N</fullName>
        <ecNumber evidence="4">3.4.11.2</ecNumber>
    </recommendedName>
</protein>
<keyword evidence="6" id="KW-0031">Aminopeptidase</keyword>
<sequence length="645" mass="72269">MKYLYLFLFFIAFQSTFAQQLVDEDFEICKAERLSAEKRIQFVPNSNTGNYDVDTQELNLQLDPSVAYIEGVITTTFTAKQSLSSIIFDLAANMQVNEVTNSSNQILSHSRSGDELTINLNTTLAAGQTYTLSVDYEGNPISSGFGSFEQTTHNGHEVIWTLSEPYGAKAWWPCKQDLNDKIESVDIFLTVPRFNSNNEENIPVANGLEVSNSFIGNSKTVHFSHDYPIPAYLIAVAVTNYAVINNNYSFNGMNFPLVDYVYPENLTSASQDLQETAPILNLFSTLFGNYPYENEKYGHAQFGWGGGMEHTTISFMGNFSRGLIAHEMAHQWFGDKVTCGSWKDIWLNEGFATYLSGLVVEDFDGASAFNNWKESKVLQITSQPDGAVYLSDGDTLSVGRIFSGRLSYSKGAMVLHMLRKKLGDADFYQATQNYLDDPALAYGYAKTPDFRQKLEQQSGLSLTEFFDDWIYGEGFPTFSAYVTQPTSSSVTLTLNQTQSHPSVSFFETLLPVRLLGANGEILDTTVEHTSNNQQFTIPVNFTVIDVEIDPQYDVITLNSTANLSISNAKTELFKVYPNPAQDKIYFSQVQKPIQHIEIFDLNGRSVITEKQNFKEVNVESLSQGIYLLKVNFEDATSTTKKLIKE</sequence>
<dbReference type="Gene3D" id="1.10.390.10">
    <property type="entry name" value="Neutral Protease Domain 2"/>
    <property type="match status" value="1"/>
</dbReference>
<comment type="similarity">
    <text evidence="3">Belongs to the peptidase M1 family.</text>
</comment>
<comment type="catalytic activity">
    <reaction evidence="1">
        <text>Release of an N-terminal amino acid, Xaa-|-Yaa- from a peptide, amide or arylamide. Xaa is preferably Ala, but may be most amino acids including Pro (slow action). When a terminal hydrophobic residue is followed by a prolyl residue, the two may be released as an intact Xaa-Pro dipeptide.</text>
        <dbReference type="EC" id="3.4.11.2"/>
    </reaction>
</comment>
<evidence type="ECO:0000256" key="13">
    <source>
        <dbReference type="SAM" id="SignalP"/>
    </source>
</evidence>
<dbReference type="GO" id="GO:0008270">
    <property type="term" value="F:zinc ion binding"/>
    <property type="evidence" value="ECO:0007669"/>
    <property type="project" value="InterPro"/>
</dbReference>
<dbReference type="EC" id="3.4.11.2" evidence="4"/>
<gene>
    <name evidence="17" type="ORF">LX95_01618</name>
</gene>
<dbReference type="PANTHER" id="PTHR11533">
    <property type="entry name" value="PROTEASE M1 ZINC METALLOPROTEASE"/>
    <property type="match status" value="1"/>
</dbReference>
<dbReference type="InterPro" id="IPR050344">
    <property type="entry name" value="Peptidase_M1_aminopeptidases"/>
</dbReference>
<dbReference type="InterPro" id="IPR045357">
    <property type="entry name" value="Aminopeptidase_N-like_N"/>
</dbReference>
<feature type="chain" id="PRO_5015889299" description="Aminopeptidase N" evidence="13">
    <location>
        <begin position="19"/>
        <end position="645"/>
    </location>
</feature>
<dbReference type="GO" id="GO:0006508">
    <property type="term" value="P:proteolysis"/>
    <property type="evidence" value="ECO:0007669"/>
    <property type="project" value="UniProtKB-KW"/>
</dbReference>
<dbReference type="Pfam" id="PF18962">
    <property type="entry name" value="Por_Secre_tail"/>
    <property type="match status" value="1"/>
</dbReference>
<dbReference type="Gene3D" id="2.60.40.1730">
    <property type="entry name" value="tricorn interacting facor f3 domain"/>
    <property type="match status" value="1"/>
</dbReference>
<evidence type="ECO:0000256" key="4">
    <source>
        <dbReference type="ARBA" id="ARBA00012564"/>
    </source>
</evidence>
<evidence type="ECO:0000256" key="2">
    <source>
        <dbReference type="ARBA" id="ARBA00001947"/>
    </source>
</evidence>
<dbReference type="GO" id="GO:0043171">
    <property type="term" value="P:peptide catabolic process"/>
    <property type="evidence" value="ECO:0007669"/>
    <property type="project" value="TreeGrafter"/>
</dbReference>
<dbReference type="SUPFAM" id="SSF55486">
    <property type="entry name" value="Metalloproteases ('zincins'), catalytic domain"/>
    <property type="match status" value="1"/>
</dbReference>
<evidence type="ECO:0000259" key="14">
    <source>
        <dbReference type="Pfam" id="PF01433"/>
    </source>
</evidence>
<name>A0A2W7I1E6_9FLAO</name>